<dbReference type="AlphaFoldDB" id="A0A2A2I923"/>
<dbReference type="EMBL" id="NPOA01000123">
    <property type="protein sequence ID" value="PAV27563.1"/>
    <property type="molecule type" value="Genomic_DNA"/>
</dbReference>
<keyword evidence="1" id="KW-0472">Membrane</keyword>
<organism evidence="2 3">
    <name type="scientific">Virgibacillus profundi</name>
    <dbReference type="NCBI Taxonomy" id="2024555"/>
    <lineage>
        <taxon>Bacteria</taxon>
        <taxon>Bacillati</taxon>
        <taxon>Bacillota</taxon>
        <taxon>Bacilli</taxon>
        <taxon>Bacillales</taxon>
        <taxon>Bacillaceae</taxon>
        <taxon>Virgibacillus</taxon>
    </lineage>
</organism>
<evidence type="ECO:0000256" key="1">
    <source>
        <dbReference type="SAM" id="Phobius"/>
    </source>
</evidence>
<keyword evidence="3" id="KW-1185">Reference proteome</keyword>
<dbReference type="Proteomes" id="UP000218887">
    <property type="component" value="Unassembled WGS sequence"/>
</dbReference>
<sequence length="68" mass="8064">MFTAFDNRAAIFPSLALYNFLTPCTLFVLNQFFEFRLRLRYERYYETKEQLLATDILVLASMKNAAEL</sequence>
<evidence type="ECO:0000313" key="3">
    <source>
        <dbReference type="Proteomes" id="UP000218887"/>
    </source>
</evidence>
<protein>
    <submittedName>
        <fullName evidence="2">Uncharacterized protein</fullName>
    </submittedName>
</protein>
<proteinExistence type="predicted"/>
<keyword evidence="1" id="KW-0812">Transmembrane</keyword>
<keyword evidence="1" id="KW-1133">Transmembrane helix</keyword>
<accession>A0A2A2I923</accession>
<reference evidence="2 3" key="1">
    <citation type="submission" date="2017-08" db="EMBL/GenBank/DDBJ databases">
        <title>Virgibacillus indicus sp. nov. and Virgibacillus profoundi sp. nov, two moderately halophilic bacteria isolated from marine sediment by using the Microfluidic Streak Plate.</title>
        <authorList>
            <person name="Xu B."/>
            <person name="Hu B."/>
            <person name="Wang J."/>
            <person name="Zhu Y."/>
            <person name="Huang L."/>
            <person name="Du W."/>
            <person name="Huang Y."/>
        </authorList>
    </citation>
    <scope>NUCLEOTIDE SEQUENCE [LARGE SCALE GENOMIC DNA]</scope>
    <source>
        <strain evidence="2 3">IO3-P3-H5</strain>
    </source>
</reference>
<comment type="caution">
    <text evidence="2">The sequence shown here is derived from an EMBL/GenBank/DDBJ whole genome shotgun (WGS) entry which is preliminary data.</text>
</comment>
<feature type="non-terminal residue" evidence="2">
    <location>
        <position position="68"/>
    </location>
</feature>
<evidence type="ECO:0000313" key="2">
    <source>
        <dbReference type="EMBL" id="PAV27563.1"/>
    </source>
</evidence>
<feature type="transmembrane region" description="Helical" evidence="1">
    <location>
        <begin position="15"/>
        <end position="33"/>
    </location>
</feature>
<gene>
    <name evidence="2" type="ORF">CIL05_21675</name>
</gene>
<name>A0A2A2I923_9BACI</name>